<sequence length="89" mass="9731">MIEIPILISSFSPSSLLKPLTFQANRVAEGLNLSDLSVSRTNHPTTNRRFPSRLIIGSGQNITAFLCLLSLCGLQTIPHRLLRNPSGFA</sequence>
<evidence type="ECO:0000313" key="2">
    <source>
        <dbReference type="Proteomes" id="UP000499080"/>
    </source>
</evidence>
<name>A0A4Y2B639_ARAVE</name>
<evidence type="ECO:0000313" key="1">
    <source>
        <dbReference type="EMBL" id="GBL87468.1"/>
    </source>
</evidence>
<dbReference type="AlphaFoldDB" id="A0A4Y2B639"/>
<accession>A0A4Y2B639</accession>
<reference evidence="1 2" key="1">
    <citation type="journal article" date="2019" name="Sci. Rep.">
        <title>Orb-weaving spider Araneus ventricosus genome elucidates the spidroin gene catalogue.</title>
        <authorList>
            <person name="Kono N."/>
            <person name="Nakamura H."/>
            <person name="Ohtoshi R."/>
            <person name="Moran D.A.P."/>
            <person name="Shinohara A."/>
            <person name="Yoshida Y."/>
            <person name="Fujiwara M."/>
            <person name="Mori M."/>
            <person name="Tomita M."/>
            <person name="Arakawa K."/>
        </authorList>
    </citation>
    <scope>NUCLEOTIDE SEQUENCE [LARGE SCALE GENOMIC DNA]</scope>
</reference>
<dbReference type="EMBL" id="BGPR01000053">
    <property type="protein sequence ID" value="GBL87468.1"/>
    <property type="molecule type" value="Genomic_DNA"/>
</dbReference>
<protein>
    <submittedName>
        <fullName evidence="1">Uncharacterized protein</fullName>
    </submittedName>
</protein>
<gene>
    <name evidence="1" type="ORF">AVEN_118398_1</name>
</gene>
<proteinExistence type="predicted"/>
<dbReference type="Proteomes" id="UP000499080">
    <property type="component" value="Unassembled WGS sequence"/>
</dbReference>
<keyword evidence="2" id="KW-1185">Reference proteome</keyword>
<comment type="caution">
    <text evidence="1">The sequence shown here is derived from an EMBL/GenBank/DDBJ whole genome shotgun (WGS) entry which is preliminary data.</text>
</comment>
<organism evidence="1 2">
    <name type="scientific">Araneus ventricosus</name>
    <name type="common">Orbweaver spider</name>
    <name type="synonym">Epeira ventricosa</name>
    <dbReference type="NCBI Taxonomy" id="182803"/>
    <lineage>
        <taxon>Eukaryota</taxon>
        <taxon>Metazoa</taxon>
        <taxon>Ecdysozoa</taxon>
        <taxon>Arthropoda</taxon>
        <taxon>Chelicerata</taxon>
        <taxon>Arachnida</taxon>
        <taxon>Araneae</taxon>
        <taxon>Araneomorphae</taxon>
        <taxon>Entelegynae</taxon>
        <taxon>Araneoidea</taxon>
        <taxon>Araneidae</taxon>
        <taxon>Araneus</taxon>
    </lineage>
</organism>